<sequence length="67" mass="7260">MRYGNLIRGAGSLYADLSAYDVTELTSPFDPGRYIQSIHGTAEAGYRVLIIDSLTHMLGPGKAASWN</sequence>
<reference evidence="1 2" key="1">
    <citation type="submission" date="2016-10" db="EMBL/GenBank/DDBJ databases">
        <authorList>
            <person name="de Groot N.N."/>
        </authorList>
    </citation>
    <scope>NUCLEOTIDE SEQUENCE [LARGE SCALE GENOMIC DNA]</scope>
    <source>
        <strain evidence="1 2">ASO4-2</strain>
    </source>
</reference>
<dbReference type="Proteomes" id="UP000198771">
    <property type="component" value="Unassembled WGS sequence"/>
</dbReference>
<protein>
    <submittedName>
        <fullName evidence="1">Uncharacterized protein</fullName>
    </submittedName>
</protein>
<proteinExistence type="predicted"/>
<evidence type="ECO:0000313" key="2">
    <source>
        <dbReference type="Proteomes" id="UP000198771"/>
    </source>
</evidence>
<dbReference type="STRING" id="617002.SAMN05660653_02135"/>
<gene>
    <name evidence="1" type="ORF">SAMN05660653_02135</name>
</gene>
<name>A0A1G6DH98_9BACT</name>
<organism evidence="1 2">
    <name type="scientific">Desulfonatronum thiosulfatophilum</name>
    <dbReference type="NCBI Taxonomy" id="617002"/>
    <lineage>
        <taxon>Bacteria</taxon>
        <taxon>Pseudomonadati</taxon>
        <taxon>Thermodesulfobacteriota</taxon>
        <taxon>Desulfovibrionia</taxon>
        <taxon>Desulfovibrionales</taxon>
        <taxon>Desulfonatronaceae</taxon>
        <taxon>Desulfonatronum</taxon>
    </lineage>
</organism>
<keyword evidence="2" id="KW-1185">Reference proteome</keyword>
<evidence type="ECO:0000313" key="1">
    <source>
        <dbReference type="EMBL" id="SDB44510.1"/>
    </source>
</evidence>
<accession>A0A1G6DH98</accession>
<dbReference type="AlphaFoldDB" id="A0A1G6DH98"/>
<dbReference type="EMBL" id="FMXO01000012">
    <property type="protein sequence ID" value="SDB44510.1"/>
    <property type="molecule type" value="Genomic_DNA"/>
</dbReference>